<dbReference type="InterPro" id="IPR023198">
    <property type="entry name" value="PGP-like_dom2"/>
</dbReference>
<sequence length="254" mass="29209">MNDTLRQQIIFDLDDTLIYCNKYFDQILERFADQLLEWFGAERLTAPEILAKQTEIDVAGVKKLGFVSSHFAESLVDTYRYFSSLIGREANLIEEEHLSQLGMSVYDQEVEPYPGMVETLNLLSEQGHELNLYTGGDESIQQRKIERMKLSSYFGDRIYIRTHKNAEALEEILRSRHFNRRRTWMIGNSLRTDIAPAVAAGINSIYIKHPTEWSYNLVDIKQPADTSMYTISSLEQVPGIIAESLAMTIRNSAR</sequence>
<dbReference type="InterPro" id="IPR041492">
    <property type="entry name" value="HAD_2"/>
</dbReference>
<dbReference type="Pfam" id="PF13419">
    <property type="entry name" value="HAD_2"/>
    <property type="match status" value="1"/>
</dbReference>
<gene>
    <name evidence="3" type="ORF">GNP95_21430</name>
</gene>
<dbReference type="SFLD" id="SFLDS00003">
    <property type="entry name" value="Haloacid_Dehalogenase"/>
    <property type="match status" value="1"/>
</dbReference>
<dbReference type="PANTHER" id="PTHR46470">
    <property type="entry name" value="N-ACYLNEURAMINATE-9-PHOSPHATASE"/>
    <property type="match status" value="1"/>
</dbReference>
<dbReference type="SUPFAM" id="SSF56784">
    <property type="entry name" value="HAD-like"/>
    <property type="match status" value="1"/>
</dbReference>
<dbReference type="Proteomes" id="UP000447876">
    <property type="component" value="Unassembled WGS sequence"/>
</dbReference>
<comment type="caution">
    <text evidence="3">The sequence shown here is derived from an EMBL/GenBank/DDBJ whole genome shotgun (WGS) entry which is preliminary data.</text>
</comment>
<protein>
    <submittedName>
        <fullName evidence="3">HAD hydrolase-like protein</fullName>
    </submittedName>
</protein>
<evidence type="ECO:0000256" key="1">
    <source>
        <dbReference type="ARBA" id="ARBA00022801"/>
    </source>
</evidence>
<dbReference type="EMBL" id="WNZW01000013">
    <property type="protein sequence ID" value="MUG47516.1"/>
    <property type="molecule type" value="Genomic_DNA"/>
</dbReference>
<dbReference type="SFLD" id="SFLDG01129">
    <property type="entry name" value="C1.5:_HAD__Beta-PGM__Phosphata"/>
    <property type="match status" value="1"/>
</dbReference>
<dbReference type="Gene3D" id="1.10.150.240">
    <property type="entry name" value="Putative phosphatase, domain 2"/>
    <property type="match status" value="1"/>
</dbReference>
<reference evidence="3 4" key="1">
    <citation type="submission" date="2019-11" db="EMBL/GenBank/DDBJ databases">
        <title>Draft genome sequences of five Paenibacillus species of dairy origin.</title>
        <authorList>
            <person name="Olajide A.M."/>
            <person name="Chen S."/>
            <person name="Lapointe G."/>
        </authorList>
    </citation>
    <scope>NUCLEOTIDE SEQUENCE [LARGE SCALE GENOMIC DNA]</scope>
    <source>
        <strain evidence="3 4">12CR55</strain>
    </source>
</reference>
<dbReference type="InterPro" id="IPR051400">
    <property type="entry name" value="HAD-like_hydrolase"/>
</dbReference>
<dbReference type="RefSeq" id="WP_155612893.1">
    <property type="nucleotide sequence ID" value="NZ_WNZW01000013.1"/>
</dbReference>
<dbReference type="OrthoDB" id="6101375at2"/>
<dbReference type="InterPro" id="IPR036412">
    <property type="entry name" value="HAD-like_sf"/>
</dbReference>
<keyword evidence="1 3" id="KW-0378">Hydrolase</keyword>
<evidence type="ECO:0000313" key="3">
    <source>
        <dbReference type="EMBL" id="MUG47516.1"/>
    </source>
</evidence>
<dbReference type="InterPro" id="IPR023214">
    <property type="entry name" value="HAD_sf"/>
</dbReference>
<proteinExistence type="predicted"/>
<evidence type="ECO:0000313" key="4">
    <source>
        <dbReference type="Proteomes" id="UP000447876"/>
    </source>
</evidence>
<dbReference type="AlphaFoldDB" id="A0A7X2Z617"/>
<dbReference type="GO" id="GO:0016787">
    <property type="term" value="F:hydrolase activity"/>
    <property type="evidence" value="ECO:0007669"/>
    <property type="project" value="UniProtKB-KW"/>
</dbReference>
<dbReference type="Gene3D" id="3.40.50.1000">
    <property type="entry name" value="HAD superfamily/HAD-like"/>
    <property type="match status" value="1"/>
</dbReference>
<name>A0A7X2Z617_9BACL</name>
<keyword evidence="2" id="KW-0460">Magnesium</keyword>
<organism evidence="3 4">
    <name type="scientific">Paenibacillus woosongensis</name>
    <dbReference type="NCBI Taxonomy" id="307580"/>
    <lineage>
        <taxon>Bacteria</taxon>
        <taxon>Bacillati</taxon>
        <taxon>Bacillota</taxon>
        <taxon>Bacilli</taxon>
        <taxon>Bacillales</taxon>
        <taxon>Paenibacillaceae</taxon>
        <taxon>Paenibacillus</taxon>
    </lineage>
</organism>
<accession>A0A7X2Z617</accession>
<evidence type="ECO:0000256" key="2">
    <source>
        <dbReference type="ARBA" id="ARBA00022842"/>
    </source>
</evidence>